<feature type="domain" description="Protein kinase" evidence="10">
    <location>
        <begin position="1"/>
        <end position="266"/>
    </location>
</feature>
<evidence type="ECO:0000256" key="4">
    <source>
        <dbReference type="ARBA" id="ARBA00022741"/>
    </source>
</evidence>
<dbReference type="InterPro" id="IPR013783">
    <property type="entry name" value="Ig-like_fold"/>
</dbReference>
<evidence type="ECO:0000256" key="2">
    <source>
        <dbReference type="ARBA" id="ARBA00022527"/>
    </source>
</evidence>
<dbReference type="PANTHER" id="PTHR45707">
    <property type="entry name" value="C2 CALCIUM/LIPID-BINDING PLANT PHOSPHORIBOSYLTRANSFERASE FAMILY PROTEIN"/>
    <property type="match status" value="1"/>
</dbReference>
<reference evidence="12" key="1">
    <citation type="journal article" date="2012" name="Nat. Biotechnol.">
        <title>Reference genome sequence of the model plant Setaria.</title>
        <authorList>
            <person name="Bennetzen J.L."/>
            <person name="Schmutz J."/>
            <person name="Wang H."/>
            <person name="Percifield R."/>
            <person name="Hawkins J."/>
            <person name="Pontaroli A.C."/>
            <person name="Estep M."/>
            <person name="Feng L."/>
            <person name="Vaughn J.N."/>
            <person name="Grimwood J."/>
            <person name="Jenkins J."/>
            <person name="Barry K."/>
            <person name="Lindquist E."/>
            <person name="Hellsten U."/>
            <person name="Deshpande S."/>
            <person name="Wang X."/>
            <person name="Wu X."/>
            <person name="Mitros T."/>
            <person name="Triplett J."/>
            <person name="Yang X."/>
            <person name="Ye C.Y."/>
            <person name="Mauro-Herrera M."/>
            <person name="Wang L."/>
            <person name="Li P."/>
            <person name="Sharma M."/>
            <person name="Sharma R."/>
            <person name="Ronald P.C."/>
            <person name="Panaud O."/>
            <person name="Kellogg E.A."/>
            <person name="Brutnell T.P."/>
            <person name="Doust A.N."/>
            <person name="Tuskan G.A."/>
            <person name="Rokhsar D."/>
            <person name="Devos K.M."/>
        </authorList>
    </citation>
    <scope>NUCLEOTIDE SEQUENCE [LARGE SCALE GENOMIC DNA]</scope>
    <source>
        <strain evidence="12">Yugu1</strain>
    </source>
</reference>
<evidence type="ECO:0000256" key="6">
    <source>
        <dbReference type="ARBA" id="ARBA00022840"/>
    </source>
</evidence>
<dbReference type="GO" id="GO:0004674">
    <property type="term" value="F:protein serine/threonine kinase activity"/>
    <property type="evidence" value="ECO:0007669"/>
    <property type="project" value="UniProtKB-KW"/>
</dbReference>
<comment type="catalytic activity">
    <reaction evidence="7">
        <text>L-threonyl-[protein] + ATP = O-phospho-L-threonyl-[protein] + ADP + H(+)</text>
        <dbReference type="Rhea" id="RHEA:46608"/>
        <dbReference type="Rhea" id="RHEA-COMP:11060"/>
        <dbReference type="Rhea" id="RHEA-COMP:11605"/>
        <dbReference type="ChEBI" id="CHEBI:15378"/>
        <dbReference type="ChEBI" id="CHEBI:30013"/>
        <dbReference type="ChEBI" id="CHEBI:30616"/>
        <dbReference type="ChEBI" id="CHEBI:61977"/>
        <dbReference type="ChEBI" id="CHEBI:456216"/>
        <dbReference type="EC" id="2.7.11.1"/>
    </reaction>
</comment>
<keyword evidence="4" id="KW-0547">Nucleotide-binding</keyword>
<comment type="catalytic activity">
    <reaction evidence="8">
        <text>L-seryl-[protein] + ATP = O-phospho-L-seryl-[protein] + ADP + H(+)</text>
        <dbReference type="Rhea" id="RHEA:17989"/>
        <dbReference type="Rhea" id="RHEA-COMP:9863"/>
        <dbReference type="Rhea" id="RHEA-COMP:11604"/>
        <dbReference type="ChEBI" id="CHEBI:15378"/>
        <dbReference type="ChEBI" id="CHEBI:29999"/>
        <dbReference type="ChEBI" id="CHEBI:30616"/>
        <dbReference type="ChEBI" id="CHEBI:83421"/>
        <dbReference type="ChEBI" id="CHEBI:456216"/>
        <dbReference type="EC" id="2.7.11.1"/>
    </reaction>
</comment>
<evidence type="ECO:0000313" key="12">
    <source>
        <dbReference type="EMBL" id="RCV37992.1"/>
    </source>
</evidence>
<accession>A0A368S6C9</accession>
<dbReference type="AlphaFoldDB" id="A0A368S6C9"/>
<dbReference type="InterPro" id="IPR008271">
    <property type="entry name" value="Ser/Thr_kinase_AS"/>
</dbReference>
<dbReference type="Pfam" id="PF00069">
    <property type="entry name" value="Pkinase"/>
    <property type="match status" value="1"/>
</dbReference>
<dbReference type="Gene3D" id="2.60.40.10">
    <property type="entry name" value="Immunoglobulins"/>
    <property type="match status" value="1"/>
</dbReference>
<evidence type="ECO:0000256" key="5">
    <source>
        <dbReference type="ARBA" id="ARBA00022777"/>
    </source>
</evidence>
<dbReference type="SUPFAM" id="SSF49354">
    <property type="entry name" value="PapD-like"/>
    <property type="match status" value="1"/>
</dbReference>
<dbReference type="Gene3D" id="1.10.510.10">
    <property type="entry name" value="Transferase(Phosphotransferase) domain 1"/>
    <property type="match status" value="1"/>
</dbReference>
<dbReference type="PANTHER" id="PTHR45707:SF76">
    <property type="entry name" value="PROTEIN KINASE DOMAIN-CONTAINING PROTEIN"/>
    <property type="match status" value="1"/>
</dbReference>
<protein>
    <recommendedName>
        <fullName evidence="1">non-specific serine/threonine protein kinase</fullName>
        <ecNumber evidence="1">2.7.11.1</ecNumber>
    </recommendedName>
</protein>
<dbReference type="InterPro" id="IPR001680">
    <property type="entry name" value="WD40_rpt"/>
</dbReference>
<dbReference type="InterPro" id="IPR036322">
    <property type="entry name" value="WD40_repeat_dom_sf"/>
</dbReference>
<evidence type="ECO:0000256" key="7">
    <source>
        <dbReference type="ARBA" id="ARBA00047899"/>
    </source>
</evidence>
<dbReference type="SMART" id="SM00220">
    <property type="entry name" value="S_TKc"/>
    <property type="match status" value="1"/>
</dbReference>
<dbReference type="PROSITE" id="PS50082">
    <property type="entry name" value="WD_REPEATS_2"/>
    <property type="match status" value="1"/>
</dbReference>
<proteinExistence type="predicted"/>
<dbReference type="PROSITE" id="PS00108">
    <property type="entry name" value="PROTEIN_KINASE_ST"/>
    <property type="match status" value="1"/>
</dbReference>
<gene>
    <name evidence="12" type="ORF">SETIT_8G106300v2</name>
</gene>
<evidence type="ECO:0000256" key="8">
    <source>
        <dbReference type="ARBA" id="ARBA00048679"/>
    </source>
</evidence>
<dbReference type="InterPro" id="IPR015943">
    <property type="entry name" value="WD40/YVTN_repeat-like_dom_sf"/>
</dbReference>
<feature type="domain" description="MSP" evidence="11">
    <location>
        <begin position="256"/>
        <end position="401"/>
    </location>
</feature>
<reference evidence="12" key="2">
    <citation type="submission" date="2015-07" db="EMBL/GenBank/DDBJ databases">
        <authorList>
            <person name="Noorani M."/>
        </authorList>
    </citation>
    <scope>NUCLEOTIDE SEQUENCE</scope>
    <source>
        <strain evidence="12">Yugu1</strain>
    </source>
</reference>
<keyword evidence="3" id="KW-0808">Transferase</keyword>
<keyword evidence="6" id="KW-0067">ATP-binding</keyword>
<dbReference type="InterPro" id="IPR011009">
    <property type="entry name" value="Kinase-like_dom_sf"/>
</dbReference>
<feature type="repeat" description="WD" evidence="9">
    <location>
        <begin position="501"/>
        <end position="533"/>
    </location>
</feature>
<dbReference type="Pfam" id="PF00400">
    <property type="entry name" value="WD40"/>
    <property type="match status" value="2"/>
</dbReference>
<dbReference type="OrthoDB" id="624649at2759"/>
<organism evidence="12">
    <name type="scientific">Setaria italica</name>
    <name type="common">Foxtail millet</name>
    <name type="synonym">Panicum italicum</name>
    <dbReference type="NCBI Taxonomy" id="4555"/>
    <lineage>
        <taxon>Eukaryota</taxon>
        <taxon>Viridiplantae</taxon>
        <taxon>Streptophyta</taxon>
        <taxon>Embryophyta</taxon>
        <taxon>Tracheophyta</taxon>
        <taxon>Spermatophyta</taxon>
        <taxon>Magnoliopsida</taxon>
        <taxon>Liliopsida</taxon>
        <taxon>Poales</taxon>
        <taxon>Poaceae</taxon>
        <taxon>PACMAD clade</taxon>
        <taxon>Panicoideae</taxon>
        <taxon>Panicodae</taxon>
        <taxon>Paniceae</taxon>
        <taxon>Cenchrinae</taxon>
        <taxon>Setaria</taxon>
    </lineage>
</organism>
<dbReference type="FunFam" id="1.10.510.10:FF:001023">
    <property type="entry name" value="Os07g0541700 protein"/>
    <property type="match status" value="1"/>
</dbReference>
<evidence type="ECO:0000259" key="11">
    <source>
        <dbReference type="PROSITE" id="PS50202"/>
    </source>
</evidence>
<feature type="non-terminal residue" evidence="12">
    <location>
        <position position="1"/>
    </location>
</feature>
<dbReference type="InterPro" id="IPR008962">
    <property type="entry name" value="PapD-like_sf"/>
</dbReference>
<dbReference type="SUPFAM" id="SSF56112">
    <property type="entry name" value="Protein kinase-like (PK-like)"/>
    <property type="match status" value="1"/>
</dbReference>
<dbReference type="SMART" id="SM00320">
    <property type="entry name" value="WD40"/>
    <property type="match status" value="3"/>
</dbReference>
<dbReference type="InterPro" id="IPR000719">
    <property type="entry name" value="Prot_kinase_dom"/>
</dbReference>
<dbReference type="STRING" id="4555.A0A368S6C9"/>
<dbReference type="EC" id="2.7.11.1" evidence="1"/>
<sequence length="585" mass="66917">VLKQGVKENGEEIAVKKLCYFNIELDDKQFEQEYNNLKTLQHPNIVRFVGYCYETQNRLHMFNGKQVFAGETYRALCFEYLHNGSLQNHLSDELDWHTRYKIIKGTSEGLRYIHEQTEPILHLDLKPGNILLDKDLVPKIADFGLSIIIGKELTTMITESAIETRGYQPPEFVKGDVISKEFDIFSLGVVIIKIVTGPEGYPKYDGKPSEDFVDEIAYNCLEEDRHKRPKIKNIIDRLNELETEISKGCQSMVLNQLNVKPLHLHFPSEPNKSMVSCSLHLTNYTDDRVAFRLQIENLEEYFLGPLCGVVTPRSCYTLAVTMRHKLKLLPEFFKLESAIGGSEELTDFSSYTAVGEHDQFFTKAKQEGREVQQDAKFIAREQWFVAGNRHGFIHVFSYNTKEETKSFKARDFSVICLDIYPTMPYMSAGHDHLIKLWNWGKDWKCVGKIDVQIQSAGHNNLINLMRQVKFNPKDANNFACAYIDGFLQIWDFGSRKCVRIFEGHTDCVCIVRSHPDHPILIMGLNDGTTSLWNSITFRQAPGILNFGLGMVSAIACLKGTGRIVIGHDDRIALTEIYHEHSEASL</sequence>
<evidence type="ECO:0000259" key="10">
    <source>
        <dbReference type="PROSITE" id="PS50011"/>
    </source>
</evidence>
<keyword evidence="5" id="KW-0418">Kinase</keyword>
<dbReference type="GO" id="GO:0005524">
    <property type="term" value="F:ATP binding"/>
    <property type="evidence" value="ECO:0007669"/>
    <property type="project" value="UniProtKB-KW"/>
</dbReference>
<dbReference type="PROSITE" id="PS50202">
    <property type="entry name" value="MSP"/>
    <property type="match status" value="1"/>
</dbReference>
<keyword evidence="9" id="KW-0853">WD repeat</keyword>
<dbReference type="Gene3D" id="2.130.10.10">
    <property type="entry name" value="YVTN repeat-like/Quinoprotein amine dehydrogenase"/>
    <property type="match status" value="1"/>
</dbReference>
<dbReference type="PROSITE" id="PS50011">
    <property type="entry name" value="PROTEIN_KINASE_DOM"/>
    <property type="match status" value="1"/>
</dbReference>
<dbReference type="SUPFAM" id="SSF50978">
    <property type="entry name" value="WD40 repeat-like"/>
    <property type="match status" value="1"/>
</dbReference>
<dbReference type="EMBL" id="CM003535">
    <property type="protein sequence ID" value="RCV37992.1"/>
    <property type="molecule type" value="Genomic_DNA"/>
</dbReference>
<keyword evidence="2" id="KW-0723">Serine/threonine-protein kinase</keyword>
<evidence type="ECO:0000256" key="3">
    <source>
        <dbReference type="ARBA" id="ARBA00022679"/>
    </source>
</evidence>
<name>A0A368S6C9_SETIT</name>
<evidence type="ECO:0000256" key="1">
    <source>
        <dbReference type="ARBA" id="ARBA00012513"/>
    </source>
</evidence>
<evidence type="ECO:0000256" key="9">
    <source>
        <dbReference type="PROSITE-ProRule" id="PRU00221"/>
    </source>
</evidence>
<dbReference type="InterPro" id="IPR000535">
    <property type="entry name" value="MSP_dom"/>
</dbReference>